<evidence type="ECO:0000256" key="1">
    <source>
        <dbReference type="SAM" id="MobiDB-lite"/>
    </source>
</evidence>
<dbReference type="InterPro" id="IPR050490">
    <property type="entry name" value="Bact_solute-bd_prot1"/>
</dbReference>
<keyword evidence="2" id="KW-0812">Transmembrane</keyword>
<dbReference type="PANTHER" id="PTHR43649:SF27">
    <property type="entry name" value="EXTRACELLULAR SOLUTE-BINDING PROTEIN FAMILY 1"/>
    <property type="match status" value="1"/>
</dbReference>
<protein>
    <submittedName>
        <fullName evidence="3">Extracellular solute-binding protein</fullName>
    </submittedName>
</protein>
<keyword evidence="2" id="KW-1133">Transmembrane helix</keyword>
<feature type="region of interest" description="Disordered" evidence="1">
    <location>
        <begin position="961"/>
        <end position="981"/>
    </location>
</feature>
<keyword evidence="2" id="KW-0472">Membrane</keyword>
<feature type="transmembrane region" description="Helical" evidence="2">
    <location>
        <begin position="7"/>
        <end position="25"/>
    </location>
</feature>
<evidence type="ECO:0000313" key="4">
    <source>
        <dbReference type="Proteomes" id="UP001057877"/>
    </source>
</evidence>
<feature type="compositionally biased region" description="Basic and acidic residues" evidence="1">
    <location>
        <begin position="967"/>
        <end position="981"/>
    </location>
</feature>
<dbReference type="Gene3D" id="2.60.120.260">
    <property type="entry name" value="Galactose-binding domain-like"/>
    <property type="match status" value="2"/>
</dbReference>
<dbReference type="Proteomes" id="UP001057877">
    <property type="component" value="Chromosome"/>
</dbReference>
<dbReference type="SUPFAM" id="SSF53850">
    <property type="entry name" value="Periplasmic binding protein-like II"/>
    <property type="match status" value="1"/>
</dbReference>
<dbReference type="RefSeq" id="WP_258383387.1">
    <property type="nucleotide sequence ID" value="NZ_CP091430.1"/>
</dbReference>
<dbReference type="Gene3D" id="3.40.190.10">
    <property type="entry name" value="Periplasmic binding protein-like II"/>
    <property type="match status" value="1"/>
</dbReference>
<accession>A0ABY5S0D2</accession>
<dbReference type="EMBL" id="CP091430">
    <property type="protein sequence ID" value="UVI27302.1"/>
    <property type="molecule type" value="Genomic_DNA"/>
</dbReference>
<dbReference type="PANTHER" id="PTHR43649">
    <property type="entry name" value="ARABINOSE-BINDING PROTEIN-RELATED"/>
    <property type="match status" value="1"/>
</dbReference>
<gene>
    <name evidence="3" type="ORF">L1F29_17625</name>
</gene>
<proteinExistence type="predicted"/>
<evidence type="ECO:0000256" key="2">
    <source>
        <dbReference type="SAM" id="Phobius"/>
    </source>
</evidence>
<reference evidence="3" key="1">
    <citation type="submission" date="2022-01" db="EMBL/GenBank/DDBJ databases">
        <title>Paenibacillus spongiae sp. nov., isolated from marine sponge.</title>
        <authorList>
            <person name="Li Z."/>
            <person name="Zhang M."/>
        </authorList>
    </citation>
    <scope>NUCLEOTIDE SEQUENCE</scope>
    <source>
        <strain evidence="3">PHS-Z3</strain>
    </source>
</reference>
<organism evidence="3 4">
    <name type="scientific">Paenibacillus spongiae</name>
    <dbReference type="NCBI Taxonomy" id="2909671"/>
    <lineage>
        <taxon>Bacteria</taxon>
        <taxon>Bacillati</taxon>
        <taxon>Bacillota</taxon>
        <taxon>Bacilli</taxon>
        <taxon>Bacillales</taxon>
        <taxon>Paenibacillaceae</taxon>
        <taxon>Paenibacillus</taxon>
    </lineage>
</organism>
<sequence length="981" mass="112385">MKRRRRIALVYIGALILFTALIITWRAGSSETERFPVLLEGDIRAAVVASESEPLSYIQWINSADYQSFKETERLETTVLAADYAAASSDADIQRRKDETKQADVIDWSNAKGWVEWEIEVPRDGLYDLRVEYAPLAGSFSQIVRGIQIDGVYPFAEAEHIGLARSWRDAKYPYDRNAIGNEIRPVQEELKDWHSIRMSDYSLSSEPLRWALTKGKHTIRMVGMKEPLSLYALTLTSPEKLPTYKEYESQYTESGEQPSWFQRYEAERFERKSAIRIRTVSVAEPYASPDPKGRLVYNAVGGQYWQNAGESLEWEITVPETGLYAIDLKYFQGYNGKASAYRTIMVDGKVPFREMLHHRFAPNDALEIKTLADPEGRPYLFYLTKGTHQINMTADSSLLRPAVMALSRLNERLTAIERDIRTVTGNYGYGADQNLDQGRVWDMDKYDPELGAKLQSLSDDMKRIRDYLNGLNQAVTDPTTALSVAISQLNELAADVNDIPNRTSVFADIKASINTWTKPIENQPLQLDYLVVRTPQAEPGFKEPNGWNKLQYTAVNFMRTFFQKYDTSEANDKDALTVWVQRGKDYVDLLQLMIEQDFTPATGIKVNVNLMPNQNVLVMGNAAGDQPDLALGVAMEAPVDYAMRGAAEDLSAFPGFDEVVKRFNPGVMRSYAYGGKIYGLPETEAYNMMYYRTDIFERLGIEPPETWEEVMKALPTLQENGMTFMYPRINFLMPYYQHETEVFTQNGLQPQITADGGLAAFKQWTNWFSKYDLPKDVPAFFNHFRFGDMPIGISDITMYIQLTVAAPELAGHWKMVPLPGIERPDGTIARWAPQETTSAVMMKKSERKEQAWKFLEWWTSDSVQGRFGNDIESFAGIEYRWHTANIAALQTIPWTEEDLRMLNEQGEWTKNMPYVPGYYFLLREMEFAWNNTVVGGKPPKEALEKSEMSLLREMKRKQEEFGITPDDSIRVEPYDKPYRRE</sequence>
<evidence type="ECO:0000313" key="3">
    <source>
        <dbReference type="EMBL" id="UVI27302.1"/>
    </source>
</evidence>
<name>A0ABY5S0D2_9BACL</name>
<dbReference type="Pfam" id="PF01547">
    <property type="entry name" value="SBP_bac_1"/>
    <property type="match status" value="1"/>
</dbReference>
<dbReference type="InterPro" id="IPR006059">
    <property type="entry name" value="SBP"/>
</dbReference>
<keyword evidence="4" id="KW-1185">Reference proteome</keyword>